<proteinExistence type="predicted"/>
<reference evidence="2" key="1">
    <citation type="submission" date="2023-08" db="EMBL/GenBank/DDBJ databases">
        <title>The draft genome of Tsukamurella strandjordii strain 050030.</title>
        <authorList>
            <person name="Zhao F."/>
            <person name="Feng Y."/>
            <person name="Zong Z."/>
        </authorList>
    </citation>
    <scope>NUCLEOTIDE SEQUENCE</scope>
    <source>
        <strain evidence="2">050030</strain>
    </source>
</reference>
<feature type="domain" description="DinB-like" evidence="1">
    <location>
        <begin position="55"/>
        <end position="172"/>
    </location>
</feature>
<dbReference type="RefSeq" id="WP_305112825.1">
    <property type="nucleotide sequence ID" value="NZ_JAUTIX010000009.1"/>
</dbReference>
<dbReference type="AlphaFoldDB" id="A0AA90ST14"/>
<dbReference type="InterPro" id="IPR034660">
    <property type="entry name" value="DinB/YfiT-like"/>
</dbReference>
<organism evidence="2 3">
    <name type="scientific">Tsukamurella strandjordii</name>
    <dbReference type="NCBI Taxonomy" id="147577"/>
    <lineage>
        <taxon>Bacteria</taxon>
        <taxon>Bacillati</taxon>
        <taxon>Actinomycetota</taxon>
        <taxon>Actinomycetes</taxon>
        <taxon>Mycobacteriales</taxon>
        <taxon>Tsukamurellaceae</taxon>
        <taxon>Tsukamurella</taxon>
    </lineage>
</organism>
<dbReference type="Proteomes" id="UP001178281">
    <property type="component" value="Unassembled WGS sequence"/>
</dbReference>
<evidence type="ECO:0000259" key="1">
    <source>
        <dbReference type="Pfam" id="PF12867"/>
    </source>
</evidence>
<evidence type="ECO:0000313" key="2">
    <source>
        <dbReference type="EMBL" id="MDP0400431.1"/>
    </source>
</evidence>
<dbReference type="EMBL" id="JAUTIX010000009">
    <property type="protein sequence ID" value="MDP0400431.1"/>
    <property type="molecule type" value="Genomic_DNA"/>
</dbReference>
<dbReference type="Pfam" id="PF12867">
    <property type="entry name" value="DinB_2"/>
    <property type="match status" value="1"/>
</dbReference>
<sequence length="180" mass="20055">MAITPDTKDWTWVMERACPECGYDPDSVRRTDVGDRIARSAAGWEAVLARPGVAVRPDERTWSPLEYGCHIRDVHRIMRSRLALMLSYDEAVADGARFANWDQDATADEDDYTAQDPAVVARELAAAAADFADAYRAVGADQWERRGLRSNGSAFTVDSFARYALHDLEHHRVDVGLARG</sequence>
<protein>
    <submittedName>
        <fullName evidence="2">DinB family protein</fullName>
    </submittedName>
</protein>
<gene>
    <name evidence="2" type="ORF">Q7X28_21135</name>
</gene>
<keyword evidence="3" id="KW-1185">Reference proteome</keyword>
<dbReference type="SUPFAM" id="SSF109854">
    <property type="entry name" value="DinB/YfiT-like putative metalloenzymes"/>
    <property type="match status" value="1"/>
</dbReference>
<accession>A0AA90ST14</accession>
<name>A0AA90ST14_9ACTN</name>
<comment type="caution">
    <text evidence="2">The sequence shown here is derived from an EMBL/GenBank/DDBJ whole genome shotgun (WGS) entry which is preliminary data.</text>
</comment>
<dbReference type="Gene3D" id="1.20.120.450">
    <property type="entry name" value="dinb family like domain"/>
    <property type="match status" value="1"/>
</dbReference>
<evidence type="ECO:0000313" key="3">
    <source>
        <dbReference type="Proteomes" id="UP001178281"/>
    </source>
</evidence>
<dbReference type="InterPro" id="IPR024775">
    <property type="entry name" value="DinB-like"/>
</dbReference>